<dbReference type="RefSeq" id="WP_047196446.1">
    <property type="nucleotide sequence ID" value="NZ_CP011371.1"/>
</dbReference>
<reference evidence="2 3" key="1">
    <citation type="submission" date="2015-05" db="EMBL/GenBank/DDBJ databases">
        <authorList>
            <person name="Tang B."/>
            <person name="Yu Y."/>
        </authorList>
    </citation>
    <scope>NUCLEOTIDE SEQUENCE [LARGE SCALE GENOMIC DNA]</scope>
    <source>
        <strain evidence="2 3">DSM 7029</strain>
    </source>
</reference>
<dbReference type="KEGG" id="pbh:AAW51_4591"/>
<organism evidence="2 3">
    <name type="scientific">Caldimonas brevitalea</name>
    <dbReference type="NCBI Taxonomy" id="413882"/>
    <lineage>
        <taxon>Bacteria</taxon>
        <taxon>Pseudomonadati</taxon>
        <taxon>Pseudomonadota</taxon>
        <taxon>Betaproteobacteria</taxon>
        <taxon>Burkholderiales</taxon>
        <taxon>Sphaerotilaceae</taxon>
        <taxon>Caldimonas</taxon>
    </lineage>
</organism>
<feature type="chain" id="PRO_5002552058" evidence="1">
    <location>
        <begin position="22"/>
        <end position="126"/>
    </location>
</feature>
<dbReference type="Proteomes" id="UP000035352">
    <property type="component" value="Chromosome"/>
</dbReference>
<proteinExistence type="predicted"/>
<dbReference type="OrthoDB" id="7019622at2"/>
<dbReference type="AlphaFoldDB" id="A0A0G3BPF6"/>
<evidence type="ECO:0000256" key="1">
    <source>
        <dbReference type="SAM" id="SignalP"/>
    </source>
</evidence>
<name>A0A0G3BPF6_9BURK</name>
<protein>
    <submittedName>
        <fullName evidence="2">Uncharacterized protein</fullName>
    </submittedName>
</protein>
<dbReference type="EMBL" id="CP011371">
    <property type="protein sequence ID" value="AKJ31282.1"/>
    <property type="molecule type" value="Genomic_DNA"/>
</dbReference>
<feature type="signal peptide" evidence="1">
    <location>
        <begin position="1"/>
        <end position="21"/>
    </location>
</feature>
<evidence type="ECO:0000313" key="2">
    <source>
        <dbReference type="EMBL" id="AKJ31282.1"/>
    </source>
</evidence>
<gene>
    <name evidence="2" type="ORF">AAW51_4591</name>
</gene>
<sequence length="126" mass="13957">MSRCVLLGLAAALAVPALVQAQVQRQFPQNALRGQMVVHQPPVIVLNGKEARLAPAARIRGQNNMILMSGSLVGAELPVNYTVDDYGLVKDVWVLRPEEAKKLWPKHPEEAARWAFDPAAQTWIKR</sequence>
<evidence type="ECO:0000313" key="3">
    <source>
        <dbReference type="Proteomes" id="UP000035352"/>
    </source>
</evidence>
<keyword evidence="3" id="KW-1185">Reference proteome</keyword>
<accession>A0A0G3BPF6</accession>
<keyword evidence="1" id="KW-0732">Signal</keyword>